<feature type="region of interest" description="Disordered" evidence="2">
    <location>
        <begin position="1"/>
        <end position="53"/>
    </location>
</feature>
<evidence type="ECO:0000256" key="1">
    <source>
        <dbReference type="SAM" id="Coils"/>
    </source>
</evidence>
<feature type="compositionally biased region" description="Basic and acidic residues" evidence="2">
    <location>
        <begin position="964"/>
        <end position="979"/>
    </location>
</feature>
<organism evidence="3 4">
    <name type="scientific">Orchesella dallaii</name>
    <dbReference type="NCBI Taxonomy" id="48710"/>
    <lineage>
        <taxon>Eukaryota</taxon>
        <taxon>Metazoa</taxon>
        <taxon>Ecdysozoa</taxon>
        <taxon>Arthropoda</taxon>
        <taxon>Hexapoda</taxon>
        <taxon>Collembola</taxon>
        <taxon>Entomobryomorpha</taxon>
        <taxon>Entomobryoidea</taxon>
        <taxon>Orchesellidae</taxon>
        <taxon>Orchesellinae</taxon>
        <taxon>Orchesella</taxon>
    </lineage>
</organism>
<feature type="compositionally biased region" description="Polar residues" evidence="2">
    <location>
        <begin position="39"/>
        <end position="53"/>
    </location>
</feature>
<proteinExistence type="predicted"/>
<feature type="coiled-coil region" evidence="1">
    <location>
        <begin position="187"/>
        <end position="448"/>
    </location>
</feature>
<dbReference type="PANTHER" id="PTHR47357">
    <property type="entry name" value="COP1-INTERACTIVE PROTEIN 1"/>
    <property type="match status" value="1"/>
</dbReference>
<accession>A0ABP1RHW7</accession>
<dbReference type="EMBL" id="CAXLJM020000075">
    <property type="protein sequence ID" value="CAL8128617.1"/>
    <property type="molecule type" value="Genomic_DNA"/>
</dbReference>
<evidence type="ECO:0000313" key="4">
    <source>
        <dbReference type="Proteomes" id="UP001642540"/>
    </source>
</evidence>
<feature type="coiled-coil region" evidence="1">
    <location>
        <begin position="506"/>
        <end position="674"/>
    </location>
</feature>
<feature type="coiled-coil region" evidence="1">
    <location>
        <begin position="127"/>
        <end position="154"/>
    </location>
</feature>
<dbReference type="PANTHER" id="PTHR47357:SF1">
    <property type="entry name" value="SPINDLE POLE BODY COMPONENT 110"/>
    <property type="match status" value="1"/>
</dbReference>
<feature type="compositionally biased region" description="Polar residues" evidence="2">
    <location>
        <begin position="932"/>
        <end position="951"/>
    </location>
</feature>
<keyword evidence="1" id="KW-0175">Coiled coil</keyword>
<feature type="compositionally biased region" description="Polar residues" evidence="2">
    <location>
        <begin position="1"/>
        <end position="31"/>
    </location>
</feature>
<reference evidence="3 4" key="1">
    <citation type="submission" date="2024-08" db="EMBL/GenBank/DDBJ databases">
        <authorList>
            <person name="Cucini C."/>
            <person name="Frati F."/>
        </authorList>
    </citation>
    <scope>NUCLEOTIDE SEQUENCE [LARGE SCALE GENOMIC DNA]</scope>
</reference>
<comment type="caution">
    <text evidence="3">The sequence shown here is derived from an EMBL/GenBank/DDBJ whole genome shotgun (WGS) entry which is preliminary data.</text>
</comment>
<dbReference type="Gene3D" id="1.10.287.1490">
    <property type="match status" value="1"/>
</dbReference>
<gene>
    <name evidence="3" type="ORF">ODALV1_LOCUS22385</name>
</gene>
<protein>
    <submittedName>
        <fullName evidence="3">Uncharacterized protein</fullName>
    </submittedName>
</protein>
<name>A0ABP1RHW7_9HEXA</name>
<keyword evidence="4" id="KW-1185">Reference proteome</keyword>
<evidence type="ECO:0000313" key="3">
    <source>
        <dbReference type="EMBL" id="CAL8128617.1"/>
    </source>
</evidence>
<evidence type="ECO:0000256" key="2">
    <source>
        <dbReference type="SAM" id="MobiDB-lite"/>
    </source>
</evidence>
<feature type="region of interest" description="Disordered" evidence="2">
    <location>
        <begin position="932"/>
        <end position="985"/>
    </location>
</feature>
<dbReference type="Proteomes" id="UP001642540">
    <property type="component" value="Unassembled WGS sequence"/>
</dbReference>
<sequence>MDTHFTNQIQSLNPAQRAPTSQPNSSFQPEMNSRDQNDECSGSYSQISNTAPQNLRTGQAPLFEIPQEVNQQYRNVHGSCRDINHYSLLRKFNYIRQHNCYLEHLVKTKTTELNVFRENERHLKTQLGSLQQTNVSQVQEIQSLRQELQNLKNTTVSKHQYDEVFAQNQIIGANNIKLCDDNDELVKETTQVRLEKAELLIKNEKLQQDHDEANQNLKNEETKRIKVEKKLKDLTVTQAPSVVMLNEFKESVESYKVKISTLEKELTSLKEGNKSQVEQLEDELGGANAQIVQLNSQLQSSSEQFNFISDQSRELSAKVEQLNLENKILKANAAGLDKEKSEKNKLFIENGKLQQDLEEANKKQKNEENKIYNKTIEVETRCMNLTNINLQLEENLKNSEKRVENHQEKVKSLEAELTNLKESNNSHIENLNNELDRAMAQVIHLNLQLNGLSKKFKLSSDQNQKLLAKVKKLNADTKHRNTYVEGLEEENSVLQKFKDDTTSQTANELVSEYDYLKEEMENEKKRSFEQFNFISDQNQELSAKVEQLKSEKNKLFIENGKLHQDLEEANKKLKNEENKRIIVETRCTNLTNIERQLKENLKNSEKRVENHQVKVKSLEAELANLKESNNSHVEKLNNELDRAKAQIIHLNLQLNELSKEFKLSSDQNQKLSAKVKQLNADNKRRTTYVEGLEEENSVLQKFKDDTTSQTANELVSECDYLKEELENEKKRSSELNETVQKQSEEFKELNARYDEDKNELQRKSNGVSALEKLLEKVNDELQQEKTVVSRQKRQIEELELRINEAQKNNEEVSMIIESQDEENYAKTIVINQHKVLIASLKTQILQLKQNVKEKKMELDKEKEKNLKKQTEMDNLRKILKEMDSEIIQHDYIVQQLQTEIKQRDDEILTEKSANERLLCEKAELEAKLQSEVSARSSSMDTEHQSCLSHNLSLEELEVPQQRGHKPDHSEIADDNDSLRKRLRLA</sequence>